<organism evidence="6 7">
    <name type="scientific">Clostridium polyendosporum</name>
    <dbReference type="NCBI Taxonomy" id="69208"/>
    <lineage>
        <taxon>Bacteria</taxon>
        <taxon>Bacillati</taxon>
        <taxon>Bacillota</taxon>
        <taxon>Clostridia</taxon>
        <taxon>Eubacteriales</taxon>
        <taxon>Clostridiaceae</taxon>
        <taxon>Clostridium</taxon>
    </lineage>
</organism>
<reference evidence="6" key="1">
    <citation type="submission" date="2021-03" db="EMBL/GenBank/DDBJ databases">
        <title>Taxonomic study of Clostridium polyendosporum from meadow-gley soil under rice.</title>
        <authorList>
            <person name="Kobayashi H."/>
            <person name="Tanizawa Y."/>
            <person name="Yagura M."/>
        </authorList>
    </citation>
    <scope>NUCLEOTIDE SEQUENCE</scope>
    <source>
        <strain evidence="6">JCM 30710</strain>
    </source>
</reference>
<keyword evidence="3" id="KW-0812">Transmembrane</keyword>
<feature type="domain" description="Putative zinc-finger" evidence="4">
    <location>
        <begin position="5"/>
        <end position="37"/>
    </location>
</feature>
<feature type="transmembrane region" description="Helical" evidence="3">
    <location>
        <begin position="83"/>
        <end position="106"/>
    </location>
</feature>
<comment type="similarity">
    <text evidence="1">Belongs to the zinc-associated anti-sigma factor (ZAS) superfamily. Anti-sigma-W factor family.</text>
</comment>
<name>A0A919S1B9_9CLOT</name>
<dbReference type="Gene3D" id="1.10.10.1320">
    <property type="entry name" value="Anti-sigma factor, zinc-finger domain"/>
    <property type="match status" value="1"/>
</dbReference>
<evidence type="ECO:0000259" key="5">
    <source>
        <dbReference type="Pfam" id="PF14257"/>
    </source>
</evidence>
<keyword evidence="7" id="KW-1185">Reference proteome</keyword>
<evidence type="ECO:0000313" key="7">
    <source>
        <dbReference type="Proteomes" id="UP000679179"/>
    </source>
</evidence>
<dbReference type="RefSeq" id="WP_212904972.1">
    <property type="nucleotide sequence ID" value="NZ_BOPZ01000032.1"/>
</dbReference>
<evidence type="ECO:0000313" key="6">
    <source>
        <dbReference type="EMBL" id="GIM30297.1"/>
    </source>
</evidence>
<dbReference type="Proteomes" id="UP000679179">
    <property type="component" value="Unassembled WGS sequence"/>
</dbReference>
<dbReference type="Pfam" id="PF13490">
    <property type="entry name" value="zf-HC2"/>
    <property type="match status" value="1"/>
</dbReference>
<evidence type="ECO:0000259" key="4">
    <source>
        <dbReference type="Pfam" id="PF13490"/>
    </source>
</evidence>
<keyword evidence="3" id="KW-0472">Membrane</keyword>
<dbReference type="InterPro" id="IPR041916">
    <property type="entry name" value="Anti_sigma_zinc_sf"/>
</dbReference>
<dbReference type="EMBL" id="BOPZ01000032">
    <property type="protein sequence ID" value="GIM30297.1"/>
    <property type="molecule type" value="Genomic_DNA"/>
</dbReference>
<keyword evidence="3" id="KW-1133">Transmembrane helix</keyword>
<feature type="transmembrane region" description="Helical" evidence="3">
    <location>
        <begin position="356"/>
        <end position="377"/>
    </location>
</feature>
<evidence type="ECO:0000256" key="3">
    <source>
        <dbReference type="SAM" id="Phobius"/>
    </source>
</evidence>
<evidence type="ECO:0000256" key="1">
    <source>
        <dbReference type="ARBA" id="ARBA00024353"/>
    </source>
</evidence>
<gene>
    <name evidence="6" type="ORF">CPJCM30710_29630</name>
</gene>
<feature type="domain" description="DUF4349" evidence="5">
    <location>
        <begin position="161"/>
        <end position="377"/>
    </location>
</feature>
<sequence>MNHERYQELMSRDMDNDLSEEEKKELLKHLEECESCRNKQEELKKINKAMTNIEEVNPGVAWKEQTAIELRREKIKKFRFGKYIPYAAGIVILFIIAGLIITNVFFRIEGRGATSTNNSTVYDYDKGVSGESSSGTVNKNESSTGTTAGVMGSDVEFDITKIIYSGNISLYSDDYKSTFAKIGEYAVNIGGFVQNSSSSYADKVQNTVVNSGYITIRVPAVKFEEAMKEIQKYGSPISTSTQSTNISQQYQDIKGQLDNLKIQEERLLEYLKKAEKIQDMLSIESELNRVRTEIDYRTTMIKNWDKEVVYSTIYVSVTEKKLATSTVKSPFSDILPKIKKGFIASINCLLNIFAELIVWIFRLIPFAAVLGAAYFIYTRSRKKKQ</sequence>
<accession>A0A919S1B9</accession>
<dbReference type="AlphaFoldDB" id="A0A919S1B9"/>
<evidence type="ECO:0000256" key="2">
    <source>
        <dbReference type="ARBA" id="ARBA00024438"/>
    </source>
</evidence>
<dbReference type="InterPro" id="IPR025645">
    <property type="entry name" value="DUF4349"/>
</dbReference>
<dbReference type="InterPro" id="IPR027383">
    <property type="entry name" value="Znf_put"/>
</dbReference>
<proteinExistence type="inferred from homology"/>
<dbReference type="Pfam" id="PF14257">
    <property type="entry name" value="DUF4349"/>
    <property type="match status" value="1"/>
</dbReference>
<protein>
    <recommendedName>
        <fullName evidence="2">Anti-sigma-W factor RsiW</fullName>
    </recommendedName>
</protein>
<comment type="caution">
    <text evidence="6">The sequence shown here is derived from an EMBL/GenBank/DDBJ whole genome shotgun (WGS) entry which is preliminary data.</text>
</comment>